<feature type="domain" description="LysM" evidence="1">
    <location>
        <begin position="319"/>
        <end position="363"/>
    </location>
</feature>
<evidence type="ECO:0000313" key="3">
    <source>
        <dbReference type="Proteomes" id="UP000030185"/>
    </source>
</evidence>
<accession>A0A098L957</accession>
<dbReference type="EMBL" id="BBLT01000001">
    <property type="protein sequence ID" value="GAL82879.1"/>
    <property type="molecule type" value="Genomic_DNA"/>
</dbReference>
<feature type="domain" description="LysM" evidence="1">
    <location>
        <begin position="567"/>
        <end position="610"/>
    </location>
</feature>
<dbReference type="Pfam" id="PF01464">
    <property type="entry name" value="SLT"/>
    <property type="match status" value="1"/>
</dbReference>
<dbReference type="CDD" id="cd16894">
    <property type="entry name" value="MltD-like"/>
    <property type="match status" value="1"/>
</dbReference>
<dbReference type="InterPro" id="IPR018392">
    <property type="entry name" value="LysM"/>
</dbReference>
<dbReference type="SUPFAM" id="SSF54106">
    <property type="entry name" value="LysM domain"/>
    <property type="match status" value="3"/>
</dbReference>
<dbReference type="STRING" id="153721.MYP_105"/>
<dbReference type="InterPro" id="IPR008258">
    <property type="entry name" value="Transglycosylase_SLT_dom_1"/>
</dbReference>
<protein>
    <recommendedName>
        <fullName evidence="1">LysM domain-containing protein</fullName>
    </recommendedName>
</protein>
<dbReference type="Proteomes" id="UP000030185">
    <property type="component" value="Unassembled WGS sequence"/>
</dbReference>
<dbReference type="AlphaFoldDB" id="A0A098L957"/>
<name>A0A098L957_9BACT</name>
<dbReference type="PROSITE" id="PS51782">
    <property type="entry name" value="LYSM"/>
    <property type="match status" value="3"/>
</dbReference>
<dbReference type="InterPro" id="IPR023346">
    <property type="entry name" value="Lysozyme-like_dom_sf"/>
</dbReference>
<dbReference type="eggNOG" id="COG0741">
    <property type="taxonomic scope" value="Bacteria"/>
</dbReference>
<organism evidence="2 3">
    <name type="scientific">Sporocytophaga myxococcoides</name>
    <dbReference type="NCBI Taxonomy" id="153721"/>
    <lineage>
        <taxon>Bacteria</taxon>
        <taxon>Pseudomonadati</taxon>
        <taxon>Bacteroidota</taxon>
        <taxon>Cytophagia</taxon>
        <taxon>Cytophagales</taxon>
        <taxon>Cytophagaceae</taxon>
        <taxon>Sporocytophaga</taxon>
    </lineage>
</organism>
<dbReference type="Gene3D" id="3.10.350.10">
    <property type="entry name" value="LysM domain"/>
    <property type="match status" value="3"/>
</dbReference>
<reference evidence="2 3" key="1">
    <citation type="submission" date="2014-09" db="EMBL/GenBank/DDBJ databases">
        <title>Sporocytophaga myxococcoides PG-01 genome sequencing.</title>
        <authorList>
            <person name="Liu L."/>
            <person name="Gao P.J."/>
            <person name="Chen G.J."/>
            <person name="Wang L.S."/>
        </authorList>
    </citation>
    <scope>NUCLEOTIDE SEQUENCE [LARGE SCALE GENOMIC DNA]</scope>
    <source>
        <strain evidence="2 3">PG-01</strain>
    </source>
</reference>
<dbReference type="PANTHER" id="PTHR33734">
    <property type="entry name" value="LYSM DOMAIN-CONTAINING GPI-ANCHORED PROTEIN 2"/>
    <property type="match status" value="1"/>
</dbReference>
<dbReference type="SUPFAM" id="SSF53955">
    <property type="entry name" value="Lysozyme-like"/>
    <property type="match status" value="1"/>
</dbReference>
<comment type="caution">
    <text evidence="2">The sequence shown here is derived from an EMBL/GenBank/DDBJ whole genome shotgun (WGS) entry which is preliminary data.</text>
</comment>
<evidence type="ECO:0000313" key="2">
    <source>
        <dbReference type="EMBL" id="GAL82879.1"/>
    </source>
</evidence>
<dbReference type="CDD" id="cd00118">
    <property type="entry name" value="LysM"/>
    <property type="match status" value="3"/>
</dbReference>
<proteinExistence type="predicted"/>
<evidence type="ECO:0000259" key="1">
    <source>
        <dbReference type="PROSITE" id="PS51782"/>
    </source>
</evidence>
<sequence length="614" mass="70481">MRKGLFVWLLFIHQLVLGQIPEVPEKIYFVDMELRFTDKARKTIQAEVDALYRNPKYLDLKVEKADLYFPLVEKVFREEDFPDEFKYLAIQESSLVPDAVSSSKAVGYWQFKKESAIEVGLRVDHDIDERMNIVSASRGAAKYLKRNNATLNNWIYALLSYNLGLGGVQPHVEKKYVGSKKMEIDGGMHWYVIKFLAHKIAYQDKVGKNPKPNFKLVEYTNCHHKSLEEIADETRVAKEDVLSYNKWVLSRKIPNDKTYVVVLLSKADQQIVMASQNESEKVVNSERKGGWHLFRRKQEIVPDIPVGEIPILSEINGLKVIKAKEGDSFAKLAYQGGITTTQLLAYNDLNTFDKVKPGKIYYLEPKRSRAIVMFHTVKPGETLQDVSDQYGIRVNDIKRKNRMKLSEKALKPGRVLWLKKRRPKDTPIEIKPVIIDKIPETVKTPVENNEVIKDLKTEEKPEAKVVEAKPEVKNKAAEPKDESIFMDSYIRTTDPDIEKNYQIHIVETGQTLYGISKMYSTTVDSLKYFNYLEGGLKPGYQLKIREINTTRKTGSTEIKGSGSGNFFIHKVEKGETLYSISRKYSVSVKEIQEWNSKNDNAVSIGEELKILKVK</sequence>
<keyword evidence="3" id="KW-1185">Reference proteome</keyword>
<feature type="domain" description="LysM" evidence="1">
    <location>
        <begin position="373"/>
        <end position="418"/>
    </location>
</feature>
<dbReference type="PANTHER" id="PTHR33734:SF22">
    <property type="entry name" value="MEMBRANE-BOUND LYTIC MUREIN TRANSGLYCOSYLASE D"/>
    <property type="match status" value="1"/>
</dbReference>
<dbReference type="SMART" id="SM00257">
    <property type="entry name" value="LysM"/>
    <property type="match status" value="4"/>
</dbReference>
<dbReference type="eggNOG" id="COG1388">
    <property type="taxonomic scope" value="Bacteria"/>
</dbReference>
<dbReference type="Pfam" id="PF01476">
    <property type="entry name" value="LysM"/>
    <property type="match status" value="4"/>
</dbReference>
<dbReference type="Gene3D" id="1.10.530.10">
    <property type="match status" value="1"/>
</dbReference>
<dbReference type="InterPro" id="IPR036779">
    <property type="entry name" value="LysM_dom_sf"/>
</dbReference>
<gene>
    <name evidence="2" type="ORF">MYP_105</name>
</gene>